<dbReference type="InterPro" id="IPR007852">
    <property type="entry name" value="Cdc73/Parafibromin"/>
</dbReference>
<accession>A0AA35TR73</accession>
<evidence type="ECO:0000313" key="3">
    <source>
        <dbReference type="Proteomes" id="UP001174909"/>
    </source>
</evidence>
<sequence length="78" mass="8842">MADCLTLLRQYNLQKKEIVERDGLIIFDQTAWPGNAKTNYPSYRSGQAGLKEYYTLESLLFLLKNVSLSHPSYVAKAG</sequence>
<dbReference type="Proteomes" id="UP001174909">
    <property type="component" value="Unassembled WGS sequence"/>
</dbReference>
<dbReference type="PANTHER" id="PTHR12466">
    <property type="entry name" value="CDC73 DOMAIN PROTEIN"/>
    <property type="match status" value="1"/>
</dbReference>
<feature type="non-terminal residue" evidence="2">
    <location>
        <position position="1"/>
    </location>
</feature>
<dbReference type="GO" id="GO:0006368">
    <property type="term" value="P:transcription elongation by RNA polymerase II"/>
    <property type="evidence" value="ECO:0007669"/>
    <property type="project" value="InterPro"/>
</dbReference>
<dbReference type="EMBL" id="CASHTH010004018">
    <property type="protein sequence ID" value="CAI8052517.1"/>
    <property type="molecule type" value="Genomic_DNA"/>
</dbReference>
<dbReference type="InterPro" id="IPR032041">
    <property type="entry name" value="Cdc73_N"/>
</dbReference>
<dbReference type="AlphaFoldDB" id="A0AA35TR73"/>
<dbReference type="Pfam" id="PF16050">
    <property type="entry name" value="CDC73_N"/>
    <property type="match status" value="1"/>
</dbReference>
<protein>
    <submittedName>
        <fullName evidence="2">Parafibromin</fullName>
    </submittedName>
</protein>
<dbReference type="GO" id="GO:0032968">
    <property type="term" value="P:positive regulation of transcription elongation by RNA polymerase II"/>
    <property type="evidence" value="ECO:0007669"/>
    <property type="project" value="TreeGrafter"/>
</dbReference>
<proteinExistence type="predicted"/>
<evidence type="ECO:0000259" key="1">
    <source>
        <dbReference type="Pfam" id="PF16050"/>
    </source>
</evidence>
<comment type="caution">
    <text evidence="2">The sequence shown here is derived from an EMBL/GenBank/DDBJ whole genome shotgun (WGS) entry which is preliminary data.</text>
</comment>
<gene>
    <name evidence="2" type="ORF">GBAR_LOCUS28703</name>
</gene>
<feature type="domain" description="Paf1 complex subunit Cdc73 N-terminal" evidence="1">
    <location>
        <begin position="1"/>
        <end position="77"/>
    </location>
</feature>
<reference evidence="2" key="1">
    <citation type="submission" date="2023-03" db="EMBL/GenBank/DDBJ databases">
        <authorList>
            <person name="Steffen K."/>
            <person name="Cardenas P."/>
        </authorList>
    </citation>
    <scope>NUCLEOTIDE SEQUENCE</scope>
</reference>
<dbReference type="PANTHER" id="PTHR12466:SF8">
    <property type="entry name" value="PARAFIBROMIN"/>
    <property type="match status" value="1"/>
</dbReference>
<evidence type="ECO:0000313" key="2">
    <source>
        <dbReference type="EMBL" id="CAI8052517.1"/>
    </source>
</evidence>
<dbReference type="GO" id="GO:0016593">
    <property type="term" value="C:Cdc73/Paf1 complex"/>
    <property type="evidence" value="ECO:0007669"/>
    <property type="project" value="InterPro"/>
</dbReference>
<keyword evidence="3" id="KW-1185">Reference proteome</keyword>
<dbReference type="GO" id="GO:0000993">
    <property type="term" value="F:RNA polymerase II complex binding"/>
    <property type="evidence" value="ECO:0007669"/>
    <property type="project" value="TreeGrafter"/>
</dbReference>
<name>A0AA35TR73_GEOBA</name>
<organism evidence="2 3">
    <name type="scientific">Geodia barretti</name>
    <name type="common">Barrett's horny sponge</name>
    <dbReference type="NCBI Taxonomy" id="519541"/>
    <lineage>
        <taxon>Eukaryota</taxon>
        <taxon>Metazoa</taxon>
        <taxon>Porifera</taxon>
        <taxon>Demospongiae</taxon>
        <taxon>Heteroscleromorpha</taxon>
        <taxon>Tetractinellida</taxon>
        <taxon>Astrophorina</taxon>
        <taxon>Geodiidae</taxon>
        <taxon>Geodia</taxon>
    </lineage>
</organism>